<evidence type="ECO:0008006" key="3">
    <source>
        <dbReference type="Google" id="ProtNLM"/>
    </source>
</evidence>
<protein>
    <recommendedName>
        <fullName evidence="3">RNase H type-1 domain-containing protein</fullName>
    </recommendedName>
</protein>
<reference evidence="1 2" key="1">
    <citation type="journal article" date="2023" name="Plants (Basel)">
        <title>Bridging the Gap: Combining Genomics and Transcriptomics Approaches to Understand Stylosanthes scabra, an Orphan Legume from the Brazilian Caatinga.</title>
        <authorList>
            <person name="Ferreira-Neto J.R.C."/>
            <person name="da Silva M.D."/>
            <person name="Binneck E."/>
            <person name="de Melo N.F."/>
            <person name="da Silva R.H."/>
            <person name="de Melo A.L.T.M."/>
            <person name="Pandolfi V."/>
            <person name="Bustamante F.O."/>
            <person name="Brasileiro-Vidal A.C."/>
            <person name="Benko-Iseppon A.M."/>
        </authorList>
    </citation>
    <scope>NUCLEOTIDE SEQUENCE [LARGE SCALE GENOMIC DNA]</scope>
    <source>
        <tissue evidence="1">Leaves</tissue>
    </source>
</reference>
<accession>A0ABU6VGC1</accession>
<evidence type="ECO:0000313" key="1">
    <source>
        <dbReference type="EMBL" id="MED6171745.1"/>
    </source>
</evidence>
<evidence type="ECO:0000313" key="2">
    <source>
        <dbReference type="Proteomes" id="UP001341840"/>
    </source>
</evidence>
<comment type="caution">
    <text evidence="1">The sequence shown here is derived from an EMBL/GenBank/DDBJ whole genome shotgun (WGS) entry which is preliminary data.</text>
</comment>
<keyword evidence="2" id="KW-1185">Reference proteome</keyword>
<name>A0ABU6VGC1_9FABA</name>
<dbReference type="Proteomes" id="UP001341840">
    <property type="component" value="Unassembled WGS sequence"/>
</dbReference>
<sequence>MVLGPPACCFACAPLFQRISRPLFELRLRSWEVHFEHVNRDFNRAADFLAKWGAKDHKDYVEWLEPGNIFTMSFFLI</sequence>
<dbReference type="EMBL" id="JASCZI010151290">
    <property type="protein sequence ID" value="MED6171745.1"/>
    <property type="molecule type" value="Genomic_DNA"/>
</dbReference>
<proteinExistence type="predicted"/>
<gene>
    <name evidence="1" type="ORF">PIB30_043624</name>
</gene>
<organism evidence="1 2">
    <name type="scientific">Stylosanthes scabra</name>
    <dbReference type="NCBI Taxonomy" id="79078"/>
    <lineage>
        <taxon>Eukaryota</taxon>
        <taxon>Viridiplantae</taxon>
        <taxon>Streptophyta</taxon>
        <taxon>Embryophyta</taxon>
        <taxon>Tracheophyta</taxon>
        <taxon>Spermatophyta</taxon>
        <taxon>Magnoliopsida</taxon>
        <taxon>eudicotyledons</taxon>
        <taxon>Gunneridae</taxon>
        <taxon>Pentapetalae</taxon>
        <taxon>rosids</taxon>
        <taxon>fabids</taxon>
        <taxon>Fabales</taxon>
        <taxon>Fabaceae</taxon>
        <taxon>Papilionoideae</taxon>
        <taxon>50 kb inversion clade</taxon>
        <taxon>dalbergioids sensu lato</taxon>
        <taxon>Dalbergieae</taxon>
        <taxon>Pterocarpus clade</taxon>
        <taxon>Stylosanthes</taxon>
    </lineage>
</organism>